<proteinExistence type="predicted"/>
<accession>A0ACD3RUN5</accession>
<dbReference type="EMBL" id="CM011674">
    <property type="protein sequence ID" value="TMS23072.1"/>
    <property type="molecule type" value="Genomic_DNA"/>
</dbReference>
<keyword evidence="2" id="KW-1185">Reference proteome</keyword>
<name>A0ACD3RUN5_LARCR</name>
<dbReference type="Proteomes" id="UP000793456">
    <property type="component" value="Chromosome I"/>
</dbReference>
<gene>
    <name evidence="1" type="ORF">E3U43_008378</name>
</gene>
<evidence type="ECO:0000313" key="2">
    <source>
        <dbReference type="Proteomes" id="UP000793456"/>
    </source>
</evidence>
<evidence type="ECO:0000313" key="1">
    <source>
        <dbReference type="EMBL" id="TMS23072.1"/>
    </source>
</evidence>
<organism evidence="1 2">
    <name type="scientific">Larimichthys crocea</name>
    <name type="common">Large yellow croaker</name>
    <name type="synonym">Pseudosciaena crocea</name>
    <dbReference type="NCBI Taxonomy" id="215358"/>
    <lineage>
        <taxon>Eukaryota</taxon>
        <taxon>Metazoa</taxon>
        <taxon>Chordata</taxon>
        <taxon>Craniata</taxon>
        <taxon>Vertebrata</taxon>
        <taxon>Euteleostomi</taxon>
        <taxon>Actinopterygii</taxon>
        <taxon>Neopterygii</taxon>
        <taxon>Teleostei</taxon>
        <taxon>Neoteleostei</taxon>
        <taxon>Acanthomorphata</taxon>
        <taxon>Eupercaria</taxon>
        <taxon>Sciaenidae</taxon>
        <taxon>Larimichthys</taxon>
    </lineage>
</organism>
<protein>
    <submittedName>
        <fullName evidence="1">Uncharacterized protein</fullName>
    </submittedName>
</protein>
<sequence length="104" mass="11547">MAQHIQENVKESSDSKTANHFCQTDGLQPKCKTKQPPVGFNSQLTCPPSLPVHITCHTTQHLLREGARSQGGAEACKGKNNKVTIINGDYTHRHTQMRKDILEV</sequence>
<reference evidence="1" key="1">
    <citation type="submission" date="2018-11" db="EMBL/GenBank/DDBJ databases">
        <title>The sequence and de novo assembly of Larimichthys crocea genome using PacBio and Hi-C technologies.</title>
        <authorList>
            <person name="Xu P."/>
            <person name="Chen B."/>
            <person name="Zhou Z."/>
            <person name="Ke Q."/>
            <person name="Wu Y."/>
            <person name="Bai H."/>
            <person name="Pu F."/>
        </authorList>
    </citation>
    <scope>NUCLEOTIDE SEQUENCE</scope>
    <source>
        <tissue evidence="1">Muscle</tissue>
    </source>
</reference>
<comment type="caution">
    <text evidence="1">The sequence shown here is derived from an EMBL/GenBank/DDBJ whole genome shotgun (WGS) entry which is preliminary data.</text>
</comment>